<sequence length="160" mass="18145">MSPPSRAASTNSTSMKSDVGGGLTGASSSYAIFFHETQAKLRKTYPNLAFGELSKLISAQWCALGENEKRKYRQKSTQARRDRLRGIAFSKLNELAFLKPPKHTVTPTASVPVQPNYQSHQVSYHQISTNNNQQPYYYYNFENCNAVHVPHQKFNYHQSQ</sequence>
<dbReference type="Pfam" id="PF09011">
    <property type="entry name" value="HMG_box_2"/>
    <property type="match status" value="1"/>
</dbReference>
<dbReference type="WBParaSite" id="Pan_g11314.t1">
    <property type="protein sequence ID" value="Pan_g11314.t1"/>
    <property type="gene ID" value="Pan_g11314"/>
</dbReference>
<comment type="subcellular location">
    <subcellularLocation>
        <location evidence="1">Nucleus</location>
    </subcellularLocation>
</comment>
<feature type="domain" description="HMG box" evidence="6">
    <location>
        <begin position="23"/>
        <end position="91"/>
    </location>
</feature>
<evidence type="ECO:0000256" key="2">
    <source>
        <dbReference type="ARBA" id="ARBA00023125"/>
    </source>
</evidence>
<protein>
    <submittedName>
        <fullName evidence="8">HMG box domain-containing protein</fullName>
    </submittedName>
</protein>
<organism evidence="7 8">
    <name type="scientific">Panagrellus redivivus</name>
    <name type="common">Microworm</name>
    <dbReference type="NCBI Taxonomy" id="6233"/>
    <lineage>
        <taxon>Eukaryota</taxon>
        <taxon>Metazoa</taxon>
        <taxon>Ecdysozoa</taxon>
        <taxon>Nematoda</taxon>
        <taxon>Chromadorea</taxon>
        <taxon>Rhabditida</taxon>
        <taxon>Tylenchina</taxon>
        <taxon>Panagrolaimomorpha</taxon>
        <taxon>Panagrolaimoidea</taxon>
        <taxon>Panagrolaimidae</taxon>
        <taxon>Panagrellus</taxon>
    </lineage>
</organism>
<evidence type="ECO:0000256" key="1">
    <source>
        <dbReference type="ARBA" id="ARBA00004123"/>
    </source>
</evidence>
<dbReference type="PROSITE" id="PS50118">
    <property type="entry name" value="HMG_BOX_2"/>
    <property type="match status" value="1"/>
</dbReference>
<dbReference type="GO" id="GO:0006357">
    <property type="term" value="P:regulation of transcription by RNA polymerase II"/>
    <property type="evidence" value="ECO:0007669"/>
    <property type="project" value="TreeGrafter"/>
</dbReference>
<evidence type="ECO:0000259" key="6">
    <source>
        <dbReference type="PROSITE" id="PS50118"/>
    </source>
</evidence>
<dbReference type="AlphaFoldDB" id="A0A7E4UPU6"/>
<dbReference type="SUPFAM" id="SSF47095">
    <property type="entry name" value="HMG-box"/>
    <property type="match status" value="1"/>
</dbReference>
<dbReference type="InterPro" id="IPR009071">
    <property type="entry name" value="HMG_box_dom"/>
</dbReference>
<evidence type="ECO:0000256" key="5">
    <source>
        <dbReference type="SAM" id="MobiDB-lite"/>
    </source>
</evidence>
<accession>A0A7E4UPU6</accession>
<name>A0A7E4UPU6_PANRE</name>
<evidence type="ECO:0000256" key="4">
    <source>
        <dbReference type="PROSITE-ProRule" id="PRU00267"/>
    </source>
</evidence>
<evidence type="ECO:0000313" key="7">
    <source>
        <dbReference type="Proteomes" id="UP000492821"/>
    </source>
</evidence>
<dbReference type="PANTHER" id="PTHR45781:SF1">
    <property type="entry name" value="HMG BOX DOMAIN-CONTAINING PROTEIN"/>
    <property type="match status" value="1"/>
</dbReference>
<proteinExistence type="predicted"/>
<keyword evidence="3 4" id="KW-0539">Nucleus</keyword>
<reference evidence="8" key="2">
    <citation type="submission" date="2020-10" db="UniProtKB">
        <authorList>
            <consortium name="WormBaseParasite"/>
        </authorList>
    </citation>
    <scope>IDENTIFICATION</scope>
</reference>
<dbReference type="InterPro" id="IPR036910">
    <property type="entry name" value="HMG_box_dom_sf"/>
</dbReference>
<feature type="compositionally biased region" description="Polar residues" evidence="5">
    <location>
        <begin position="7"/>
        <end position="16"/>
    </location>
</feature>
<evidence type="ECO:0000256" key="3">
    <source>
        <dbReference type="ARBA" id="ARBA00023242"/>
    </source>
</evidence>
<dbReference type="SMART" id="SM00398">
    <property type="entry name" value="HMG"/>
    <property type="match status" value="1"/>
</dbReference>
<evidence type="ECO:0000313" key="8">
    <source>
        <dbReference type="WBParaSite" id="Pan_g11314.t1"/>
    </source>
</evidence>
<keyword evidence="7" id="KW-1185">Reference proteome</keyword>
<keyword evidence="2 4" id="KW-0238">DNA-binding</keyword>
<dbReference type="Proteomes" id="UP000492821">
    <property type="component" value="Unassembled WGS sequence"/>
</dbReference>
<dbReference type="InterPro" id="IPR051365">
    <property type="entry name" value="TOX_HMG-box_domain"/>
</dbReference>
<dbReference type="PANTHER" id="PTHR45781">
    <property type="entry name" value="AGAP000281-PA"/>
    <property type="match status" value="1"/>
</dbReference>
<feature type="region of interest" description="Disordered" evidence="5">
    <location>
        <begin position="1"/>
        <end position="20"/>
    </location>
</feature>
<feature type="DNA-binding region" description="HMG box" evidence="4">
    <location>
        <begin position="23"/>
        <end position="91"/>
    </location>
</feature>
<dbReference type="GO" id="GO:0005634">
    <property type="term" value="C:nucleus"/>
    <property type="evidence" value="ECO:0007669"/>
    <property type="project" value="UniProtKB-SubCell"/>
</dbReference>
<reference evidence="7" key="1">
    <citation type="journal article" date="2013" name="Genetics">
        <title>The draft genome and transcriptome of Panagrellus redivivus are shaped by the harsh demands of a free-living lifestyle.</title>
        <authorList>
            <person name="Srinivasan J."/>
            <person name="Dillman A.R."/>
            <person name="Macchietto M.G."/>
            <person name="Heikkinen L."/>
            <person name="Lakso M."/>
            <person name="Fracchia K.M."/>
            <person name="Antoshechkin I."/>
            <person name="Mortazavi A."/>
            <person name="Wong G."/>
            <person name="Sternberg P.W."/>
        </authorList>
    </citation>
    <scope>NUCLEOTIDE SEQUENCE [LARGE SCALE GENOMIC DNA]</scope>
    <source>
        <strain evidence="7">MT8872</strain>
    </source>
</reference>
<dbReference type="Gene3D" id="1.10.30.10">
    <property type="entry name" value="High mobility group box domain"/>
    <property type="match status" value="1"/>
</dbReference>
<dbReference type="GO" id="GO:0031490">
    <property type="term" value="F:chromatin DNA binding"/>
    <property type="evidence" value="ECO:0007669"/>
    <property type="project" value="TreeGrafter"/>
</dbReference>